<organism evidence="2 3">
    <name type="scientific">Leucobacter weissii</name>
    <dbReference type="NCBI Taxonomy" id="1983706"/>
    <lineage>
        <taxon>Bacteria</taxon>
        <taxon>Bacillati</taxon>
        <taxon>Actinomycetota</taxon>
        <taxon>Actinomycetes</taxon>
        <taxon>Micrococcales</taxon>
        <taxon>Microbacteriaceae</taxon>
        <taxon>Leucobacter</taxon>
    </lineage>
</organism>
<evidence type="ECO:0000313" key="3">
    <source>
        <dbReference type="Proteomes" id="UP000664382"/>
    </source>
</evidence>
<dbReference type="NCBIfam" id="TIGR02548">
    <property type="entry name" value="casB_cse2"/>
    <property type="match status" value="1"/>
</dbReference>
<dbReference type="Gene3D" id="1.10.520.40">
    <property type="entry name" value="CRISPR-associated protein Cse2"/>
    <property type="match status" value="1"/>
</dbReference>
<name>A0A939S941_9MICO</name>
<comment type="caution">
    <text evidence="2">The sequence shown here is derived from an EMBL/GenBank/DDBJ whole genome shotgun (WGS) entry which is preliminary data.</text>
</comment>
<protein>
    <submittedName>
        <fullName evidence="2">Type I-E CRISPR-associated protein Cse2/CasB</fullName>
    </submittedName>
</protein>
<dbReference type="InterPro" id="IPR013382">
    <property type="entry name" value="CRISPR-assoc_prot_Cse2"/>
</dbReference>
<dbReference type="RefSeq" id="WP_208095172.1">
    <property type="nucleotide sequence ID" value="NZ_JAGDYM010000002.1"/>
</dbReference>
<proteinExistence type="predicted"/>
<dbReference type="CDD" id="cd09731">
    <property type="entry name" value="Cse2_I-E"/>
    <property type="match status" value="1"/>
</dbReference>
<dbReference type="AlphaFoldDB" id="A0A939S941"/>
<accession>A0A939S941</accession>
<keyword evidence="3" id="KW-1185">Reference proteome</keyword>
<reference evidence="2" key="1">
    <citation type="submission" date="2021-03" db="EMBL/GenBank/DDBJ databases">
        <title>Leucobacter chromiisoli sp. nov., isolated from chromium-containing soil of chemical plant.</title>
        <authorList>
            <person name="Xu Z."/>
        </authorList>
    </citation>
    <scope>NUCLEOTIDE SEQUENCE</scope>
    <source>
        <strain evidence="2">S27</strain>
    </source>
</reference>
<gene>
    <name evidence="2" type="primary">casB</name>
    <name evidence="2" type="ORF">J4H92_01075</name>
</gene>
<sequence>MTGAHDISADEVVERKTTRDELLRNSVSSKISRIQGALLGENPRTQARARAILAKLRKAASRQREFDPQAWQLVLGGTGLIAQEDDELLPAELQGSSNSASEHERAAYTAIVTYAIHQQSQQKRMHQPGKRFATAVGELVRDTTPSVKTRFDSLANAKEADATAYHLRSLVTLLRSAEIGFDYGLLAVDLKRLSHARTRQRVLIRWSRDFVNGYQPRKPEASDSAA</sequence>
<dbReference type="Pfam" id="PF09485">
    <property type="entry name" value="CRISPR_Cse2"/>
    <property type="match status" value="1"/>
</dbReference>
<feature type="region of interest" description="Disordered" evidence="1">
    <location>
        <begin position="1"/>
        <end position="20"/>
    </location>
</feature>
<dbReference type="Proteomes" id="UP000664382">
    <property type="component" value="Unassembled WGS sequence"/>
</dbReference>
<dbReference type="EMBL" id="JAGDYM010000002">
    <property type="protein sequence ID" value="MBO1900537.1"/>
    <property type="molecule type" value="Genomic_DNA"/>
</dbReference>
<evidence type="ECO:0000313" key="2">
    <source>
        <dbReference type="EMBL" id="MBO1900537.1"/>
    </source>
</evidence>
<evidence type="ECO:0000256" key="1">
    <source>
        <dbReference type="SAM" id="MobiDB-lite"/>
    </source>
</evidence>
<dbReference type="InterPro" id="IPR038287">
    <property type="entry name" value="Cse2_sf"/>
</dbReference>